<dbReference type="InterPro" id="IPR046956">
    <property type="entry name" value="RLP23-like"/>
</dbReference>
<dbReference type="OrthoDB" id="1060944at2759"/>
<comment type="similarity">
    <text evidence="2">Belongs to the RLP family.</text>
</comment>
<evidence type="ECO:0000313" key="15">
    <source>
        <dbReference type="Proteomes" id="UP001141552"/>
    </source>
</evidence>
<reference evidence="14" key="2">
    <citation type="journal article" date="2023" name="Plants (Basel)">
        <title>Annotation of the Turnera subulata (Passifloraceae) Draft Genome Reveals the S-Locus Evolved after the Divergence of Turneroideae from Passifloroideae in a Stepwise Manner.</title>
        <authorList>
            <person name="Henning P.M."/>
            <person name="Roalson E.H."/>
            <person name="Mir W."/>
            <person name="McCubbin A.G."/>
            <person name="Shore J.S."/>
        </authorList>
    </citation>
    <scope>NUCLEOTIDE SEQUENCE</scope>
    <source>
        <strain evidence="14">F60SS</strain>
    </source>
</reference>
<dbReference type="SMART" id="SM00369">
    <property type="entry name" value="LRR_TYP"/>
    <property type="match status" value="11"/>
</dbReference>
<comment type="subcellular location">
    <subcellularLocation>
        <location evidence="1">Cell membrane</location>
        <topology evidence="1">Single-pass type I membrane protein</topology>
    </subcellularLocation>
</comment>
<dbReference type="InterPro" id="IPR003591">
    <property type="entry name" value="Leu-rich_rpt_typical-subtyp"/>
</dbReference>
<comment type="caution">
    <text evidence="14">The sequence shown here is derived from an EMBL/GenBank/DDBJ whole genome shotgun (WGS) entry which is preliminary data.</text>
</comment>
<dbReference type="FunFam" id="3.80.10.10:FF:000383">
    <property type="entry name" value="Leucine-rich repeat receptor protein kinase EMS1"/>
    <property type="match status" value="2"/>
</dbReference>
<dbReference type="Gene3D" id="3.80.10.10">
    <property type="entry name" value="Ribonuclease Inhibitor"/>
    <property type="match status" value="5"/>
</dbReference>
<evidence type="ECO:0000256" key="11">
    <source>
        <dbReference type="ARBA" id="ARBA00023180"/>
    </source>
</evidence>
<dbReference type="FunFam" id="3.80.10.10:FF:000649">
    <property type="entry name" value="Leucine Rich Repeat family protein"/>
    <property type="match status" value="1"/>
</dbReference>
<dbReference type="Pfam" id="PF13855">
    <property type="entry name" value="LRR_8"/>
    <property type="match status" value="3"/>
</dbReference>
<dbReference type="AlphaFoldDB" id="A0A9Q0FL55"/>
<name>A0A9Q0FL55_9ROSI</name>
<gene>
    <name evidence="14" type="ORF">Tsubulata_018793</name>
</gene>
<evidence type="ECO:0000256" key="10">
    <source>
        <dbReference type="ARBA" id="ARBA00023170"/>
    </source>
</evidence>
<keyword evidence="15" id="KW-1185">Reference proteome</keyword>
<keyword evidence="7" id="KW-0677">Repeat</keyword>
<dbReference type="Proteomes" id="UP001141552">
    <property type="component" value="Unassembled WGS sequence"/>
</dbReference>
<evidence type="ECO:0000256" key="12">
    <source>
        <dbReference type="SAM" id="Phobius"/>
    </source>
</evidence>
<evidence type="ECO:0000256" key="4">
    <source>
        <dbReference type="ARBA" id="ARBA00022614"/>
    </source>
</evidence>
<evidence type="ECO:0000256" key="8">
    <source>
        <dbReference type="ARBA" id="ARBA00022989"/>
    </source>
</evidence>
<dbReference type="InterPro" id="IPR032675">
    <property type="entry name" value="LRR_dom_sf"/>
</dbReference>
<sequence length="1013" mass="112153">MGTSTSVAVEYILILVLMNNFVALSANTANSDDHMGCIKSEREALLKFKQSLIDHSNRLLSWQGDGCCEWHGVACSNISGHVIKLDLRNPLSMGTNDQHVLGGVLHPSLVNLTHLNYLDLSMNNFTGPQIPSFLGSLQNLEYLNLSSSNFRGKVPQHLGNLSRLRYLDLSANGELDVDDLHFVSTLSSLKLLDLSVVPLVQAKNWLQSINMLASLVELHLGGCFIPHIPLFPKINLTSLAVLDLAGNYFNSTIPHWLFNISHIQVLDLRENSFQGCLPDEMGNLSLVTSVYLSRNKLECKLPETLGNLCQLRELDLSSNAFSGDVSNVFRSLSAGCAKYGLKNLNLGDNSLSGTIPDDLGNLVQLEHLRLDINKIGGLIPVTIGRLLNLRELDLHSNYLNGSIPESIGQLSKLQYLDVASNLLEGIVSEEHFLNLTSLTYLYMIGNSLVFEVGPSWIPPPQLVRIGLTSCKVGPAFPSWLQELRNISILEMSNASISDTIPDWFENISSSILQLDLSHNQIRKSLPKFRESLLPPERVNWRRAIFLDSNMFEGPLTLFPSDVGLLDISNNFLWGNIPPQIGNLMPNLGFLSLSNNHLNGTIPTSLCKMEFLEVLDLSKNQISGRIPQCLKELKTLSAVDMSSNFLSGHIPPLGSLILRSLHLENNSLIGEIPLANWLLLETLDLSQNTLVGEIPSWIGENLQFMGILDLHSNMFYGEIPKQLCQLQLLFILNLANNNLSGAVPSCFINLTAMIGDERSIGNRNTYDSVAWFGFTNSYYRLEEYVDNLLADIRGRELEYTSTLRFLVSIDLSGNDLVGEIPTELTCLSGLRNLDLSGNNLVGHIPLQVGNLSLLESLDLSRNSLSGPIPDSLTDLNYLSYLNLSFNHLSGQIPLGKHLQTLDDSSIYIGNDGLCGPPLHSCEKELPDGGQHVLQGTVEDEADQRQWFYCGLGVGFLTGFVGVCSILYFKDSWRLGLFQLVQKYYDKLLAMVAVKKNQLLSGKSFPVKFRSKTHT</sequence>
<dbReference type="Pfam" id="PF08263">
    <property type="entry name" value="LRRNT_2"/>
    <property type="match status" value="1"/>
</dbReference>
<keyword evidence="6" id="KW-0732">Signal</keyword>
<evidence type="ECO:0000259" key="13">
    <source>
        <dbReference type="Pfam" id="PF08263"/>
    </source>
</evidence>
<accession>A0A9Q0FL55</accession>
<keyword evidence="8 12" id="KW-1133">Transmembrane helix</keyword>
<dbReference type="InterPro" id="IPR001611">
    <property type="entry name" value="Leu-rich_rpt"/>
</dbReference>
<keyword evidence="11" id="KW-0325">Glycoprotein</keyword>
<dbReference type="GO" id="GO:0005886">
    <property type="term" value="C:plasma membrane"/>
    <property type="evidence" value="ECO:0007669"/>
    <property type="project" value="UniProtKB-SubCell"/>
</dbReference>
<dbReference type="PANTHER" id="PTHR48063:SF112">
    <property type="entry name" value="RECEPTOR LIKE PROTEIN 30-LIKE"/>
    <property type="match status" value="1"/>
</dbReference>
<evidence type="ECO:0000256" key="5">
    <source>
        <dbReference type="ARBA" id="ARBA00022692"/>
    </source>
</evidence>
<dbReference type="EMBL" id="JAKUCV010005075">
    <property type="protein sequence ID" value="KAJ4832779.1"/>
    <property type="molecule type" value="Genomic_DNA"/>
</dbReference>
<dbReference type="Pfam" id="PF00560">
    <property type="entry name" value="LRR_1"/>
    <property type="match status" value="9"/>
</dbReference>
<evidence type="ECO:0000256" key="3">
    <source>
        <dbReference type="ARBA" id="ARBA00022475"/>
    </source>
</evidence>
<evidence type="ECO:0000256" key="6">
    <source>
        <dbReference type="ARBA" id="ARBA00022729"/>
    </source>
</evidence>
<feature type="domain" description="Leucine-rich repeat-containing N-terminal plant-type" evidence="13">
    <location>
        <begin position="39"/>
        <end position="76"/>
    </location>
</feature>
<dbReference type="FunFam" id="3.80.10.10:FF:000129">
    <property type="entry name" value="Leucine-rich repeat receptor-like kinase"/>
    <property type="match status" value="1"/>
</dbReference>
<reference evidence="14" key="1">
    <citation type="submission" date="2022-02" db="EMBL/GenBank/DDBJ databases">
        <authorList>
            <person name="Henning P.M."/>
            <person name="McCubbin A.G."/>
            <person name="Shore J.S."/>
        </authorList>
    </citation>
    <scope>NUCLEOTIDE SEQUENCE</scope>
    <source>
        <strain evidence="14">F60SS</strain>
        <tissue evidence="14">Leaves</tissue>
    </source>
</reference>
<dbReference type="InterPro" id="IPR013210">
    <property type="entry name" value="LRR_N_plant-typ"/>
</dbReference>
<dbReference type="PANTHER" id="PTHR48063">
    <property type="entry name" value="LRR RECEPTOR-LIKE KINASE"/>
    <property type="match status" value="1"/>
</dbReference>
<evidence type="ECO:0000256" key="1">
    <source>
        <dbReference type="ARBA" id="ARBA00004251"/>
    </source>
</evidence>
<organism evidence="14 15">
    <name type="scientific">Turnera subulata</name>
    <dbReference type="NCBI Taxonomy" id="218843"/>
    <lineage>
        <taxon>Eukaryota</taxon>
        <taxon>Viridiplantae</taxon>
        <taxon>Streptophyta</taxon>
        <taxon>Embryophyta</taxon>
        <taxon>Tracheophyta</taxon>
        <taxon>Spermatophyta</taxon>
        <taxon>Magnoliopsida</taxon>
        <taxon>eudicotyledons</taxon>
        <taxon>Gunneridae</taxon>
        <taxon>Pentapetalae</taxon>
        <taxon>rosids</taxon>
        <taxon>fabids</taxon>
        <taxon>Malpighiales</taxon>
        <taxon>Passifloraceae</taxon>
        <taxon>Turnera</taxon>
    </lineage>
</organism>
<keyword evidence="9 12" id="KW-0472">Membrane</keyword>
<protein>
    <recommendedName>
        <fullName evidence="13">Leucine-rich repeat-containing N-terminal plant-type domain-containing protein</fullName>
    </recommendedName>
</protein>
<evidence type="ECO:0000256" key="9">
    <source>
        <dbReference type="ARBA" id="ARBA00023136"/>
    </source>
</evidence>
<dbReference type="SUPFAM" id="SSF52058">
    <property type="entry name" value="L domain-like"/>
    <property type="match status" value="2"/>
</dbReference>
<keyword evidence="10" id="KW-0675">Receptor</keyword>
<keyword evidence="3" id="KW-1003">Cell membrane</keyword>
<evidence type="ECO:0000256" key="7">
    <source>
        <dbReference type="ARBA" id="ARBA00022737"/>
    </source>
</evidence>
<proteinExistence type="inferred from homology"/>
<evidence type="ECO:0000313" key="14">
    <source>
        <dbReference type="EMBL" id="KAJ4832779.1"/>
    </source>
</evidence>
<dbReference type="SUPFAM" id="SSF52047">
    <property type="entry name" value="RNI-like"/>
    <property type="match status" value="1"/>
</dbReference>
<keyword evidence="5 12" id="KW-0812">Transmembrane</keyword>
<evidence type="ECO:0000256" key="2">
    <source>
        <dbReference type="ARBA" id="ARBA00009592"/>
    </source>
</evidence>
<keyword evidence="4" id="KW-0433">Leucine-rich repeat</keyword>
<feature type="transmembrane region" description="Helical" evidence="12">
    <location>
        <begin position="944"/>
        <end position="967"/>
    </location>
</feature>
<dbReference type="FunFam" id="3.80.10.10:FF:000111">
    <property type="entry name" value="LRR receptor-like serine/threonine-protein kinase ERECTA"/>
    <property type="match status" value="1"/>
</dbReference>